<keyword evidence="4" id="KW-1185">Reference proteome</keyword>
<feature type="coiled-coil region" evidence="1">
    <location>
        <begin position="848"/>
        <end position="910"/>
    </location>
</feature>
<evidence type="ECO:0000256" key="1">
    <source>
        <dbReference type="SAM" id="Coils"/>
    </source>
</evidence>
<feature type="compositionally biased region" description="Polar residues" evidence="2">
    <location>
        <begin position="721"/>
        <end position="733"/>
    </location>
</feature>
<evidence type="ECO:0000256" key="2">
    <source>
        <dbReference type="SAM" id="MobiDB-lite"/>
    </source>
</evidence>
<accession>A0AAD8Y778</accession>
<keyword evidence="1" id="KW-0175">Coiled coil</keyword>
<dbReference type="Proteomes" id="UP001224775">
    <property type="component" value="Unassembled WGS sequence"/>
</dbReference>
<comment type="caution">
    <text evidence="3">The sequence shown here is derived from an EMBL/GenBank/DDBJ whole genome shotgun (WGS) entry which is preliminary data.</text>
</comment>
<dbReference type="EMBL" id="JATAAI010000015">
    <property type="protein sequence ID" value="KAK1740463.1"/>
    <property type="molecule type" value="Genomic_DNA"/>
</dbReference>
<feature type="region of interest" description="Disordered" evidence="2">
    <location>
        <begin position="659"/>
        <end position="682"/>
    </location>
</feature>
<sequence length="969" mass="107286">MMTAENKATPTLEAKEWHLLPLPTSAVSSSSAPVGEEQEQVEVGVVEIHPNNQKIVYATRRRSDHGRDLGKELIVVQDITTRSHHDTTSPSTTTERSNPITCSFTLRELIQHLNQFRETEYLTSISDIPNAEEILQGGHMDAVTSLTVPLVSVQSLGAVQHVSFLDGDALRYVVAPGLVGDDDDKRNGYLNRERLLIGFRRCMVVVSIDCFNKLHIEAFIGPVNVDEYENDTKIQKRQPSSFAIPISEHILAYGCYDGGIRFYDIQKRQQAKACLGPNGRTNPIVKMVNANPTSLQSSQQQSFRGPRIISACVSANAYLWELDISIDLPSGEINHFDIPPPVACFDGMVAAVSARGVPVTYPPPLSPTTRASLSPCSSWDQTDLLQEQFRISYDAHEDRLCFAFSPDAIGTSLNPHATRLERLNLNGALAFWDLSNLPLNTWPLPTIAPLCVTSLPRTKNGRVTSDLVLPGYCGRSDGFSSSLLVTLYATTANEIAAALTSLDKSTDDCVQKGVSAAFLTDLSTLQLVGGQSGFECHSLTFSSSDPTMIALGTQYGTLLARVTEDLNATPSSLATSESSSDYNDTLDEKPVVLVDENYRIDDTNGIEQKSLMKASSDDCPEQFAEKKDSYLDSEGNVTVKEGIHRFNQTDNLRMSLMDEASTNECPPTDLESSSTADKTDAESLKEKLRCALELLEEEKNKNKQLVTDLAAAEKKGESHFRSSTLTGQSSNMAGDSMKEPRALLGDIDDSVRDIQSRISDALSLEESEISSHHHEEEDDVSELTGDHVQTMQEENDDLRRQVHELIANKDDISDVSNDGDLFQRVGREQLHQQLSIAKEREHSLRDYIDLLEQNRDEVEVELENARRDAEKNATLVENMETDVYEQKLALEEMANLLEEQQQVYAEAVAQMKDKPQKPQSEQTDTDELIASLAEENVQLKEEVALQIAMTTAMKVELQNALNELAELRR</sequence>
<feature type="region of interest" description="Disordered" evidence="2">
    <location>
        <begin position="712"/>
        <end position="735"/>
    </location>
</feature>
<protein>
    <submittedName>
        <fullName evidence="3">Uncharacterized protein</fullName>
    </submittedName>
</protein>
<dbReference type="SUPFAM" id="SSF50978">
    <property type="entry name" value="WD40 repeat-like"/>
    <property type="match status" value="1"/>
</dbReference>
<evidence type="ECO:0000313" key="3">
    <source>
        <dbReference type="EMBL" id="KAK1740463.1"/>
    </source>
</evidence>
<gene>
    <name evidence="3" type="ORF">QTG54_008558</name>
</gene>
<name>A0AAD8Y778_9STRA</name>
<evidence type="ECO:0000313" key="4">
    <source>
        <dbReference type="Proteomes" id="UP001224775"/>
    </source>
</evidence>
<reference evidence="3" key="1">
    <citation type="submission" date="2023-06" db="EMBL/GenBank/DDBJ databases">
        <title>Survivors Of The Sea: Transcriptome response of Skeletonema marinoi to long-term dormancy.</title>
        <authorList>
            <person name="Pinder M.I.M."/>
            <person name="Kourtchenko O."/>
            <person name="Robertson E.K."/>
            <person name="Larsson T."/>
            <person name="Maumus F."/>
            <person name="Osuna-Cruz C.M."/>
            <person name="Vancaester E."/>
            <person name="Stenow R."/>
            <person name="Vandepoele K."/>
            <person name="Ploug H."/>
            <person name="Bruchert V."/>
            <person name="Godhe A."/>
            <person name="Topel M."/>
        </authorList>
    </citation>
    <scope>NUCLEOTIDE SEQUENCE</scope>
    <source>
        <strain evidence="3">R05AC</strain>
    </source>
</reference>
<feature type="compositionally biased region" description="Polar residues" evidence="2">
    <location>
        <begin position="660"/>
        <end position="676"/>
    </location>
</feature>
<dbReference type="InterPro" id="IPR036322">
    <property type="entry name" value="WD40_repeat_dom_sf"/>
</dbReference>
<organism evidence="3 4">
    <name type="scientific">Skeletonema marinoi</name>
    <dbReference type="NCBI Taxonomy" id="267567"/>
    <lineage>
        <taxon>Eukaryota</taxon>
        <taxon>Sar</taxon>
        <taxon>Stramenopiles</taxon>
        <taxon>Ochrophyta</taxon>
        <taxon>Bacillariophyta</taxon>
        <taxon>Coscinodiscophyceae</taxon>
        <taxon>Thalassiosirophycidae</taxon>
        <taxon>Thalassiosirales</taxon>
        <taxon>Skeletonemataceae</taxon>
        <taxon>Skeletonema</taxon>
        <taxon>Skeletonema marinoi-dohrnii complex</taxon>
    </lineage>
</organism>
<feature type="coiled-coil region" evidence="1">
    <location>
        <begin position="788"/>
        <end position="815"/>
    </location>
</feature>
<proteinExistence type="predicted"/>
<dbReference type="AlphaFoldDB" id="A0AAD8Y778"/>